<dbReference type="InterPro" id="IPR053135">
    <property type="entry name" value="AKR2_Oxidoreductase"/>
</dbReference>
<reference evidence="2" key="1">
    <citation type="submission" date="2018-05" db="EMBL/GenBank/DDBJ databases">
        <authorList>
            <person name="Lanie J.A."/>
            <person name="Ng W.-L."/>
            <person name="Kazmierczak K.M."/>
            <person name="Andrzejewski T.M."/>
            <person name="Davidsen T.M."/>
            <person name="Wayne K.J."/>
            <person name="Tettelin H."/>
            <person name="Glass J.I."/>
            <person name="Rusch D."/>
            <person name="Podicherti R."/>
            <person name="Tsui H.-C.T."/>
            <person name="Winkler M.E."/>
        </authorList>
    </citation>
    <scope>NUCLEOTIDE SEQUENCE</scope>
</reference>
<dbReference type="PANTHER" id="PTHR43312:SF1">
    <property type="entry name" value="NADP-DEPENDENT OXIDOREDUCTASE DOMAIN-CONTAINING PROTEIN"/>
    <property type="match status" value="1"/>
</dbReference>
<protein>
    <recommendedName>
        <fullName evidence="1">NADP-dependent oxidoreductase domain-containing protein</fullName>
    </recommendedName>
</protein>
<organism evidence="2">
    <name type="scientific">marine metagenome</name>
    <dbReference type="NCBI Taxonomy" id="408172"/>
    <lineage>
        <taxon>unclassified sequences</taxon>
        <taxon>metagenomes</taxon>
        <taxon>ecological metagenomes</taxon>
    </lineage>
</organism>
<dbReference type="AlphaFoldDB" id="A0A382V3R6"/>
<dbReference type="PANTHER" id="PTHR43312">
    <property type="entry name" value="D-THREO-ALDOSE 1-DEHYDROGENASE"/>
    <property type="match status" value="1"/>
</dbReference>
<dbReference type="InterPro" id="IPR023210">
    <property type="entry name" value="NADP_OxRdtase_dom"/>
</dbReference>
<feature type="non-terminal residue" evidence="2">
    <location>
        <position position="209"/>
    </location>
</feature>
<name>A0A382V3R6_9ZZZZ</name>
<gene>
    <name evidence="2" type="ORF">METZ01_LOCUS393941</name>
</gene>
<dbReference type="EMBL" id="UINC01148922">
    <property type="protein sequence ID" value="SVD41087.1"/>
    <property type="molecule type" value="Genomic_DNA"/>
</dbReference>
<evidence type="ECO:0000313" key="2">
    <source>
        <dbReference type="EMBL" id="SVD41087.1"/>
    </source>
</evidence>
<dbReference type="Gene3D" id="3.20.20.100">
    <property type="entry name" value="NADP-dependent oxidoreductase domain"/>
    <property type="match status" value="1"/>
</dbReference>
<sequence length="209" mass="22991">MLYREFGGTGWEVSAIGLGTWNIGNQWGEMEDSTAHDIVRTAFDCGMNLFDVAESYGIPNGLSEIRLGRALKGIRDQVHIVSKVGNWGKRTGQGVPKTTVDMIRGCGHACLGRLRTDWIDVLLCHEGDIQDPSVYIAGFEALQMEGFIREYGISTNDLQILKNFHATSDGKCAVVEVDYSLINRSAEEGFLSFCQENQIGVLVRGPVAM</sequence>
<proteinExistence type="predicted"/>
<accession>A0A382V3R6</accession>
<dbReference type="SUPFAM" id="SSF51430">
    <property type="entry name" value="NAD(P)-linked oxidoreductase"/>
    <property type="match status" value="1"/>
</dbReference>
<feature type="domain" description="NADP-dependent oxidoreductase" evidence="1">
    <location>
        <begin position="15"/>
        <end position="209"/>
    </location>
</feature>
<dbReference type="InterPro" id="IPR036812">
    <property type="entry name" value="NAD(P)_OxRdtase_dom_sf"/>
</dbReference>
<dbReference type="CDD" id="cd19086">
    <property type="entry name" value="AKR_AKR11C1"/>
    <property type="match status" value="1"/>
</dbReference>
<evidence type="ECO:0000259" key="1">
    <source>
        <dbReference type="Pfam" id="PF00248"/>
    </source>
</evidence>
<dbReference type="Pfam" id="PF00248">
    <property type="entry name" value="Aldo_ket_red"/>
    <property type="match status" value="1"/>
</dbReference>